<dbReference type="GeneID" id="112292304"/>
<dbReference type="InterPro" id="IPR034626">
    <property type="entry name" value="OEP24"/>
</dbReference>
<dbReference type="Gramene" id="Pp3c15_24440V3.1">
    <property type="protein sequence ID" value="Pp3c15_24440V3.1"/>
    <property type="gene ID" value="Pp3c15_24440"/>
</dbReference>
<dbReference type="PaxDb" id="3218-PP1S66_233V6.1"/>
<name>A9SCY3_PHYPA</name>
<keyword evidence="7" id="KW-0150">Chloroplast</keyword>
<protein>
    <recommendedName>
        <fullName evidence="17">Outer envelope pore protein 24, chloroplastic</fullName>
    </recommendedName>
</protein>
<comment type="subcellular location">
    <subcellularLocation>
        <location evidence="2">Plastid</location>
        <location evidence="2">Chloroplast outer membrane</location>
        <topology evidence="2">Multi-pass membrane protein</topology>
    </subcellularLocation>
    <subcellularLocation>
        <location evidence="3">Plastid</location>
        <location evidence="3">Etioplast membrane</location>
        <topology evidence="3">Multi-pass membrane protein</topology>
    </subcellularLocation>
</comment>
<dbReference type="KEGG" id="ppp:112292304"/>
<keyword evidence="16" id="KW-1185">Reference proteome</keyword>
<evidence type="ECO:0000256" key="7">
    <source>
        <dbReference type="ARBA" id="ARBA00022528"/>
    </source>
</evidence>
<comment type="function">
    <text evidence="1">High-conductance voltage-dependent solute channel with a slight selectivity for cations transporting triosephosphates, dicarboxylic acids, ATP, inorganic phosphate (Pi), sugars, and positively or negatively charged amino acids.</text>
</comment>
<organism evidence="14">
    <name type="scientific">Physcomitrium patens</name>
    <name type="common">Spreading-leaved earth moss</name>
    <name type="synonym">Physcomitrella patens</name>
    <dbReference type="NCBI Taxonomy" id="3218"/>
    <lineage>
        <taxon>Eukaryota</taxon>
        <taxon>Viridiplantae</taxon>
        <taxon>Streptophyta</taxon>
        <taxon>Embryophyta</taxon>
        <taxon>Bryophyta</taxon>
        <taxon>Bryophytina</taxon>
        <taxon>Bryopsida</taxon>
        <taxon>Funariidae</taxon>
        <taxon>Funariales</taxon>
        <taxon>Funariaceae</taxon>
        <taxon>Physcomitrium</taxon>
    </lineage>
</organism>
<dbReference type="GO" id="GO:0015288">
    <property type="term" value="F:porin activity"/>
    <property type="evidence" value="ECO:0007669"/>
    <property type="project" value="UniProtKB-KW"/>
</dbReference>
<evidence type="ECO:0000256" key="2">
    <source>
        <dbReference type="ARBA" id="ARBA00004396"/>
    </source>
</evidence>
<dbReference type="GO" id="GO:0034426">
    <property type="term" value="C:etioplast membrane"/>
    <property type="evidence" value="ECO:0007669"/>
    <property type="project" value="UniProtKB-SubCell"/>
</dbReference>
<evidence type="ECO:0008006" key="17">
    <source>
        <dbReference type="Google" id="ProtNLM"/>
    </source>
</evidence>
<evidence type="ECO:0000313" key="14">
    <source>
        <dbReference type="EMBL" id="PNR39922.1"/>
    </source>
</evidence>
<dbReference type="PANTHER" id="PTHR35284">
    <property type="entry name" value="OUTER ENVELOPE PORE PROTEIN 24A, CHLOROPLASTIC-RELATED"/>
    <property type="match status" value="1"/>
</dbReference>
<dbReference type="RefSeq" id="XP_024396406.1">
    <property type="nucleotide sequence ID" value="XM_024540638.2"/>
</dbReference>
<dbReference type="Gramene" id="Pp3c15_24440V3.2">
    <property type="protein sequence ID" value="Pp3c15_24440V3.2"/>
    <property type="gene ID" value="Pp3c15_24440"/>
</dbReference>
<dbReference type="GO" id="GO:0034765">
    <property type="term" value="P:regulation of monoatomic ion transmembrane transport"/>
    <property type="evidence" value="ECO:0007669"/>
    <property type="project" value="InterPro"/>
</dbReference>
<evidence type="ECO:0000256" key="3">
    <source>
        <dbReference type="ARBA" id="ARBA00004441"/>
    </source>
</evidence>
<evidence type="ECO:0000256" key="9">
    <source>
        <dbReference type="ARBA" id="ARBA00022692"/>
    </source>
</evidence>
<evidence type="ECO:0000313" key="15">
    <source>
        <dbReference type="EnsemblPlants" id="Pp3c15_24440V3.1"/>
    </source>
</evidence>
<dbReference type="EnsemblPlants" id="Pp3c15_24440V3.2">
    <property type="protein sequence ID" value="Pp3c15_24440V3.2"/>
    <property type="gene ID" value="Pp3c15_24440"/>
</dbReference>
<evidence type="ECO:0000256" key="10">
    <source>
        <dbReference type="ARBA" id="ARBA00022805"/>
    </source>
</evidence>
<evidence type="ECO:0000313" key="16">
    <source>
        <dbReference type="Proteomes" id="UP000006727"/>
    </source>
</evidence>
<keyword evidence="8" id="KW-0934">Plastid</keyword>
<evidence type="ECO:0000256" key="4">
    <source>
        <dbReference type="ARBA" id="ARBA00011593"/>
    </source>
</evidence>
<dbReference type="PANTHER" id="PTHR35284:SF1">
    <property type="entry name" value="OUTER ENVELOPE PORE PROTEIN 24A, CHLOROPLASTIC-RELATED"/>
    <property type="match status" value="1"/>
</dbReference>
<keyword evidence="13" id="KW-0472">Membrane</keyword>
<evidence type="ECO:0000256" key="5">
    <source>
        <dbReference type="ARBA" id="ARBA00022448"/>
    </source>
</evidence>
<dbReference type="HOGENOM" id="CLU_077010_0_0_1"/>
<keyword evidence="5" id="KW-0813">Transport</keyword>
<keyword evidence="6" id="KW-1134">Transmembrane beta strand</keyword>
<dbReference type="OMA" id="AESTWNF"/>
<dbReference type="GO" id="GO:0009707">
    <property type="term" value="C:chloroplast outer membrane"/>
    <property type="evidence" value="ECO:0007669"/>
    <property type="project" value="UniProtKB-SubCell"/>
</dbReference>
<reference evidence="14 16" key="2">
    <citation type="journal article" date="2018" name="Plant J.">
        <title>The Physcomitrella patens chromosome-scale assembly reveals moss genome structure and evolution.</title>
        <authorList>
            <person name="Lang D."/>
            <person name="Ullrich K.K."/>
            <person name="Murat F."/>
            <person name="Fuchs J."/>
            <person name="Jenkins J."/>
            <person name="Haas F.B."/>
            <person name="Piednoel M."/>
            <person name="Gundlach H."/>
            <person name="Van Bel M."/>
            <person name="Meyberg R."/>
            <person name="Vives C."/>
            <person name="Morata J."/>
            <person name="Symeonidi A."/>
            <person name="Hiss M."/>
            <person name="Muchero W."/>
            <person name="Kamisugi Y."/>
            <person name="Saleh O."/>
            <person name="Blanc G."/>
            <person name="Decker E.L."/>
            <person name="van Gessel N."/>
            <person name="Grimwood J."/>
            <person name="Hayes R.D."/>
            <person name="Graham S.W."/>
            <person name="Gunter L.E."/>
            <person name="McDaniel S.F."/>
            <person name="Hoernstein S.N.W."/>
            <person name="Larsson A."/>
            <person name="Li F.W."/>
            <person name="Perroud P.F."/>
            <person name="Phillips J."/>
            <person name="Ranjan P."/>
            <person name="Rokshar D.S."/>
            <person name="Rothfels C.J."/>
            <person name="Schneider L."/>
            <person name="Shu S."/>
            <person name="Stevenson D.W."/>
            <person name="Thummler F."/>
            <person name="Tillich M."/>
            <person name="Villarreal Aguilar J.C."/>
            <person name="Widiez T."/>
            <person name="Wong G.K."/>
            <person name="Wymore A."/>
            <person name="Zhang Y."/>
            <person name="Zimmer A.D."/>
            <person name="Quatrano R.S."/>
            <person name="Mayer K.F.X."/>
            <person name="Goodstein D."/>
            <person name="Casacuberta J.M."/>
            <person name="Vandepoele K."/>
            <person name="Reski R."/>
            <person name="Cuming A.C."/>
            <person name="Tuskan G.A."/>
            <person name="Maumus F."/>
            <person name="Salse J."/>
            <person name="Schmutz J."/>
            <person name="Rensing S.A."/>
        </authorList>
    </citation>
    <scope>NUCLEOTIDE SEQUENCE [LARGE SCALE GENOMIC DNA]</scope>
    <source>
        <strain evidence="15 16">cv. Gransden 2004</strain>
    </source>
</reference>
<evidence type="ECO:0000256" key="6">
    <source>
        <dbReference type="ARBA" id="ARBA00022452"/>
    </source>
</evidence>
<dbReference type="EMBL" id="ABEU02000015">
    <property type="protein sequence ID" value="PNR39922.1"/>
    <property type="molecule type" value="Genomic_DNA"/>
</dbReference>
<dbReference type="eggNOG" id="ENOG502QUHD">
    <property type="taxonomic scope" value="Eukaryota"/>
</dbReference>
<dbReference type="OrthoDB" id="1185978at2759"/>
<comment type="subunit">
    <text evidence="4">Homooligomers form large rather nonselective pores in plastidial outer membranes.</text>
</comment>
<evidence type="ECO:0000256" key="12">
    <source>
        <dbReference type="ARBA" id="ARBA00023114"/>
    </source>
</evidence>
<sequence length="214" mass="23387">MSKAQVKTKYDAAANAATATLSFPVGDLKLKATCADSTIVPGEGLSSRGVALGVEKPGTFMIDYDMHTQAPRFQFMAGANIAKKPLRLTYIHAQKRNMTVLEGSVSIDTRNKVTGKYSFNTNKGSLKYTYVHGSGATLEPSYDFGTEAWHFAASKKVGPHDHARFCFDAQQSTVGIEWTRDSKEYGQFKITATVPTDASKTPKLVAEKTWTVDF</sequence>
<keyword evidence="11" id="KW-0406">Ion transport</keyword>
<proteinExistence type="predicted"/>
<evidence type="ECO:0000256" key="11">
    <source>
        <dbReference type="ARBA" id="ARBA00023065"/>
    </source>
</evidence>
<keyword evidence="10" id="KW-1002">Plastid outer membrane</keyword>
<dbReference type="GO" id="GO:0022843">
    <property type="term" value="F:voltage-gated monoatomic cation channel activity"/>
    <property type="evidence" value="ECO:0007669"/>
    <property type="project" value="InterPro"/>
</dbReference>
<reference evidence="15" key="3">
    <citation type="submission" date="2020-12" db="UniProtKB">
        <authorList>
            <consortium name="EnsemblPlants"/>
        </authorList>
    </citation>
    <scope>IDENTIFICATION</scope>
</reference>
<evidence type="ECO:0000256" key="8">
    <source>
        <dbReference type="ARBA" id="ARBA00022640"/>
    </source>
</evidence>
<dbReference type="AlphaFoldDB" id="A9SCY3"/>
<keyword evidence="12" id="KW-0626">Porin</keyword>
<dbReference type="EnsemblPlants" id="Pp3c15_24440V3.1">
    <property type="protein sequence ID" value="Pp3c15_24440V3.1"/>
    <property type="gene ID" value="Pp3c15_24440"/>
</dbReference>
<accession>A9SCY3</accession>
<dbReference type="FunCoup" id="A9SCY3">
    <property type="interactions" value="2355"/>
</dbReference>
<dbReference type="Proteomes" id="UP000006727">
    <property type="component" value="Chromosome 15"/>
</dbReference>
<evidence type="ECO:0000256" key="1">
    <source>
        <dbReference type="ARBA" id="ARBA00002327"/>
    </source>
</evidence>
<dbReference type="GO" id="GO:0046930">
    <property type="term" value="C:pore complex"/>
    <property type="evidence" value="ECO:0007669"/>
    <property type="project" value="UniProtKB-KW"/>
</dbReference>
<reference evidence="14 16" key="1">
    <citation type="journal article" date="2008" name="Science">
        <title>The Physcomitrella genome reveals evolutionary insights into the conquest of land by plants.</title>
        <authorList>
            <person name="Rensing S."/>
            <person name="Lang D."/>
            <person name="Zimmer A."/>
            <person name="Terry A."/>
            <person name="Salamov A."/>
            <person name="Shapiro H."/>
            <person name="Nishiyama T."/>
            <person name="Perroud P.-F."/>
            <person name="Lindquist E."/>
            <person name="Kamisugi Y."/>
            <person name="Tanahashi T."/>
            <person name="Sakakibara K."/>
            <person name="Fujita T."/>
            <person name="Oishi K."/>
            <person name="Shin-I T."/>
            <person name="Kuroki Y."/>
            <person name="Toyoda A."/>
            <person name="Suzuki Y."/>
            <person name="Hashimoto A."/>
            <person name="Yamaguchi K."/>
            <person name="Sugano A."/>
            <person name="Kohara Y."/>
            <person name="Fujiyama A."/>
            <person name="Anterola A."/>
            <person name="Aoki S."/>
            <person name="Ashton N."/>
            <person name="Barbazuk W.B."/>
            <person name="Barker E."/>
            <person name="Bennetzen J."/>
            <person name="Bezanilla M."/>
            <person name="Blankenship R."/>
            <person name="Cho S.H."/>
            <person name="Dutcher S."/>
            <person name="Estelle M."/>
            <person name="Fawcett J.A."/>
            <person name="Gundlach H."/>
            <person name="Hanada K."/>
            <person name="Heyl A."/>
            <person name="Hicks K.A."/>
            <person name="Hugh J."/>
            <person name="Lohr M."/>
            <person name="Mayer K."/>
            <person name="Melkozernov A."/>
            <person name="Murata T."/>
            <person name="Nelson D."/>
            <person name="Pils B."/>
            <person name="Prigge M."/>
            <person name="Reiss B."/>
            <person name="Renner T."/>
            <person name="Rombauts S."/>
            <person name="Rushton P."/>
            <person name="Sanderfoot A."/>
            <person name="Schween G."/>
            <person name="Shiu S.-H."/>
            <person name="Stueber K."/>
            <person name="Theodoulou F.L."/>
            <person name="Tu H."/>
            <person name="Van de Peer Y."/>
            <person name="Verrier P.J."/>
            <person name="Waters E."/>
            <person name="Wood A."/>
            <person name="Yang L."/>
            <person name="Cove D."/>
            <person name="Cuming A."/>
            <person name="Hasebe M."/>
            <person name="Lucas S."/>
            <person name="Mishler D.B."/>
            <person name="Reski R."/>
            <person name="Grigoriev I."/>
            <person name="Quatrano R.S."/>
            <person name="Boore J.L."/>
        </authorList>
    </citation>
    <scope>NUCLEOTIDE SEQUENCE [LARGE SCALE GENOMIC DNA]</scope>
    <source>
        <strain evidence="15 16">cv. Gransden 2004</strain>
    </source>
</reference>
<evidence type="ECO:0000256" key="13">
    <source>
        <dbReference type="ARBA" id="ARBA00023136"/>
    </source>
</evidence>
<gene>
    <name evidence="15" type="primary">LOC112292304</name>
    <name evidence="14" type="ORF">PHYPA_020202</name>
</gene>
<keyword evidence="9" id="KW-0812">Transmembrane</keyword>